<accession>A0ACC2SK04</accession>
<evidence type="ECO:0000313" key="2">
    <source>
        <dbReference type="Proteomes" id="UP001165960"/>
    </source>
</evidence>
<sequence length="383" mass="42036">MTCLGQESSMLSIYLIVLTAVVSQFSSGFKTVPGLGSIPGLGATPGLGSIPRLPGVLPGIGTNPFGSNDILNPVNAAKKFAATFTPTTLPLGLETFANVPAVPKNPPGRIPASSVEDVNKNFINAYMPFCPAEKIAGRDCICKQTYPHVEYIEDKGTRTLVVVAINAKYNQIVVSYRITDNIQNWIDNINLQFNDVAEMPRGVRVHRGIYSVFMGTYNRVQDSVNALLDNPQYKDHALFITGFSLGAGIAQVSVPSWYNLLRSRREPRRIEVISYSNPRVGNRAFADYLESLNIPITRYTNQNDLVSHLPGRKQGYVHAGVEVYGSKVNGQHVLRQCSQEFDEDPTCVLGTFNTKSPLPPRLPSWKVCPPPTLLLKNTPSINF</sequence>
<comment type="caution">
    <text evidence="1">The sequence shown here is derived from an EMBL/GenBank/DDBJ whole genome shotgun (WGS) entry which is preliminary data.</text>
</comment>
<dbReference type="EMBL" id="QTSX02004999">
    <property type="protein sequence ID" value="KAJ9062594.1"/>
    <property type="molecule type" value="Genomic_DNA"/>
</dbReference>
<proteinExistence type="predicted"/>
<organism evidence="1 2">
    <name type="scientific">Entomophthora muscae</name>
    <dbReference type="NCBI Taxonomy" id="34485"/>
    <lineage>
        <taxon>Eukaryota</taxon>
        <taxon>Fungi</taxon>
        <taxon>Fungi incertae sedis</taxon>
        <taxon>Zoopagomycota</taxon>
        <taxon>Entomophthoromycotina</taxon>
        <taxon>Entomophthoromycetes</taxon>
        <taxon>Entomophthorales</taxon>
        <taxon>Entomophthoraceae</taxon>
        <taxon>Entomophthora</taxon>
    </lineage>
</organism>
<protein>
    <submittedName>
        <fullName evidence="1">Uncharacterized protein</fullName>
    </submittedName>
</protein>
<name>A0ACC2SK04_9FUNG</name>
<evidence type="ECO:0000313" key="1">
    <source>
        <dbReference type="EMBL" id="KAJ9062594.1"/>
    </source>
</evidence>
<keyword evidence="2" id="KW-1185">Reference proteome</keyword>
<reference evidence="1" key="1">
    <citation type="submission" date="2022-04" db="EMBL/GenBank/DDBJ databases">
        <title>Genome of the entomopathogenic fungus Entomophthora muscae.</title>
        <authorList>
            <person name="Elya C."/>
            <person name="Lovett B.R."/>
            <person name="Lee E."/>
            <person name="Macias A.M."/>
            <person name="Hajek A.E."/>
            <person name="De Bivort B.L."/>
            <person name="Kasson M.T."/>
            <person name="De Fine Licht H.H."/>
            <person name="Stajich J.E."/>
        </authorList>
    </citation>
    <scope>NUCLEOTIDE SEQUENCE</scope>
    <source>
        <strain evidence="1">Berkeley</strain>
    </source>
</reference>
<dbReference type="Proteomes" id="UP001165960">
    <property type="component" value="Unassembled WGS sequence"/>
</dbReference>
<gene>
    <name evidence="1" type="ORF">DSO57_1009147</name>
</gene>